<keyword evidence="3" id="KW-0812">Transmembrane</keyword>
<keyword evidence="1" id="KW-0479">Metal-binding</keyword>
<dbReference type="PROSITE" id="PS50089">
    <property type="entry name" value="ZF_RING_2"/>
    <property type="match status" value="1"/>
</dbReference>
<reference evidence="5" key="1">
    <citation type="submission" date="2020-01" db="EMBL/GenBank/DDBJ databases">
        <title>Genome sequence of Kobresia littledalei, the first chromosome-level genome in the family Cyperaceae.</title>
        <authorList>
            <person name="Qu G."/>
        </authorList>
    </citation>
    <scope>NUCLEOTIDE SEQUENCE</scope>
    <source>
        <strain evidence="5">C.B.Clarke</strain>
        <tissue evidence="5">Leaf</tissue>
    </source>
</reference>
<keyword evidence="3" id="KW-0472">Membrane</keyword>
<dbReference type="PANTHER" id="PTHR45676">
    <property type="entry name" value="RING-H2 FINGER PROTEIN ATL51-RELATED"/>
    <property type="match status" value="1"/>
</dbReference>
<comment type="caution">
    <text evidence="5">The sequence shown here is derived from an EMBL/GenBank/DDBJ whole genome shotgun (WGS) entry which is preliminary data.</text>
</comment>
<dbReference type="Pfam" id="PF13639">
    <property type="entry name" value="zf-RING_2"/>
    <property type="match status" value="1"/>
</dbReference>
<dbReference type="OrthoDB" id="1245165at2759"/>
<feature type="transmembrane region" description="Helical" evidence="3">
    <location>
        <begin position="6"/>
        <end position="28"/>
    </location>
</feature>
<feature type="compositionally biased region" description="Polar residues" evidence="2">
    <location>
        <begin position="205"/>
        <end position="214"/>
    </location>
</feature>
<feature type="compositionally biased region" description="Low complexity" evidence="2">
    <location>
        <begin position="93"/>
        <end position="113"/>
    </location>
</feature>
<dbReference type="InterPro" id="IPR001841">
    <property type="entry name" value="Znf_RING"/>
</dbReference>
<evidence type="ECO:0000313" key="6">
    <source>
        <dbReference type="Proteomes" id="UP000623129"/>
    </source>
</evidence>
<protein>
    <submittedName>
        <fullName evidence="5">RING-H2 finger protein ATL32</fullName>
    </submittedName>
</protein>
<dbReference type="GO" id="GO:0008270">
    <property type="term" value="F:zinc ion binding"/>
    <property type="evidence" value="ECO:0007669"/>
    <property type="project" value="UniProtKB-KW"/>
</dbReference>
<keyword evidence="1" id="KW-0862">Zinc</keyword>
<dbReference type="AlphaFoldDB" id="A0A833RB75"/>
<keyword evidence="6" id="KW-1185">Reference proteome</keyword>
<dbReference type="SUPFAM" id="SSF57850">
    <property type="entry name" value="RING/U-box"/>
    <property type="match status" value="1"/>
</dbReference>
<dbReference type="GO" id="GO:0016567">
    <property type="term" value="P:protein ubiquitination"/>
    <property type="evidence" value="ECO:0007669"/>
    <property type="project" value="TreeGrafter"/>
</dbReference>
<organism evidence="5 6">
    <name type="scientific">Carex littledalei</name>
    <dbReference type="NCBI Taxonomy" id="544730"/>
    <lineage>
        <taxon>Eukaryota</taxon>
        <taxon>Viridiplantae</taxon>
        <taxon>Streptophyta</taxon>
        <taxon>Embryophyta</taxon>
        <taxon>Tracheophyta</taxon>
        <taxon>Spermatophyta</taxon>
        <taxon>Magnoliopsida</taxon>
        <taxon>Liliopsida</taxon>
        <taxon>Poales</taxon>
        <taxon>Cyperaceae</taxon>
        <taxon>Cyperoideae</taxon>
        <taxon>Cariceae</taxon>
        <taxon>Carex</taxon>
        <taxon>Carex subgen. Euthyceras</taxon>
    </lineage>
</organism>
<dbReference type="PANTHER" id="PTHR45676:SF41">
    <property type="entry name" value="RING-H2 FINGER PROTEIN ATL66"/>
    <property type="match status" value="1"/>
</dbReference>
<evidence type="ECO:0000256" key="1">
    <source>
        <dbReference type="PROSITE-ProRule" id="PRU00175"/>
    </source>
</evidence>
<name>A0A833RB75_9POAL</name>
<dbReference type="Gene3D" id="3.30.40.10">
    <property type="entry name" value="Zinc/RING finger domain, C3HC4 (zinc finger)"/>
    <property type="match status" value="1"/>
</dbReference>
<gene>
    <name evidence="5" type="ORF">FCM35_KLT21396</name>
</gene>
<evidence type="ECO:0000313" key="5">
    <source>
        <dbReference type="EMBL" id="KAF3334792.1"/>
    </source>
</evidence>
<feature type="region of interest" description="Disordered" evidence="2">
    <location>
        <begin position="198"/>
        <end position="229"/>
    </location>
</feature>
<sequence length="303" mass="33976">MNVLSLYLVCLICFVLAVFFIFLLITLFGSCCKRCIDRVRDNRHRLPRRNPMRNMQLPTLWSLWPSRNSASGNIPPATRLRSHIISSVHRMPRAAPRPSNAANATTANAPPATDQSQRTTAPLPSGPRQSRVPMPCGCWIHQNRALAPMRYGPNPSNGGTDIPLTILQSPITAHTIHGPHQSQTMTPMRYGSHTIVRAHTPHGPHQSNSRQPQMLTPEPREGPQSRNSDINNAYISTFIYQKYEDNKNTECVVCLNELKNGEKVMRMPVCSHLYHQKCIVLWLVQEPSCPLCRSPVKLSVSVG</sequence>
<evidence type="ECO:0000259" key="4">
    <source>
        <dbReference type="PROSITE" id="PS50089"/>
    </source>
</evidence>
<dbReference type="Proteomes" id="UP000623129">
    <property type="component" value="Unassembled WGS sequence"/>
</dbReference>
<dbReference type="SMART" id="SM00184">
    <property type="entry name" value="RING"/>
    <property type="match status" value="1"/>
</dbReference>
<evidence type="ECO:0000256" key="2">
    <source>
        <dbReference type="SAM" id="MobiDB-lite"/>
    </source>
</evidence>
<keyword evidence="3" id="KW-1133">Transmembrane helix</keyword>
<evidence type="ECO:0000256" key="3">
    <source>
        <dbReference type="SAM" id="Phobius"/>
    </source>
</evidence>
<dbReference type="EMBL" id="SWLB01000009">
    <property type="protein sequence ID" value="KAF3334792.1"/>
    <property type="molecule type" value="Genomic_DNA"/>
</dbReference>
<feature type="domain" description="RING-type" evidence="4">
    <location>
        <begin position="251"/>
        <end position="293"/>
    </location>
</feature>
<feature type="region of interest" description="Disordered" evidence="2">
    <location>
        <begin position="92"/>
        <end position="130"/>
    </location>
</feature>
<accession>A0A833RB75</accession>
<keyword evidence="1" id="KW-0863">Zinc-finger</keyword>
<dbReference type="InterPro" id="IPR013083">
    <property type="entry name" value="Znf_RING/FYVE/PHD"/>
</dbReference>
<proteinExistence type="predicted"/>